<dbReference type="RefSeq" id="WP_024765690.1">
    <property type="nucleotide sequence ID" value="NZ_CP049140.1"/>
</dbReference>
<keyword evidence="1" id="KW-0997">Cell inner membrane</keyword>
<dbReference type="InterPro" id="IPR001173">
    <property type="entry name" value="Glyco_trans_2-like"/>
</dbReference>
<dbReference type="Pfam" id="PF00535">
    <property type="entry name" value="Glycos_transf_2"/>
    <property type="match status" value="1"/>
</dbReference>
<name>A0A6G6ITR5_PSENT</name>
<gene>
    <name evidence="4" type="ORF">G5B91_08920</name>
    <name evidence="3" type="ORF">I5I61_25495</name>
</gene>
<dbReference type="Gene3D" id="3.90.550.10">
    <property type="entry name" value="Spore Coat Polysaccharide Biosynthesis Protein SpsA, Chain A"/>
    <property type="match status" value="1"/>
</dbReference>
<evidence type="ECO:0000313" key="4">
    <source>
        <dbReference type="EMBL" id="QIE86384.1"/>
    </source>
</evidence>
<dbReference type="AlphaFoldDB" id="A0A6G6ITR5"/>
<evidence type="ECO:0000313" key="5">
    <source>
        <dbReference type="Proteomes" id="UP000501063"/>
    </source>
</evidence>
<keyword evidence="1" id="KW-1003">Cell membrane</keyword>
<dbReference type="PANTHER" id="PTHR22916:SF3">
    <property type="entry name" value="UDP-GLCNAC:BETAGAL BETA-1,3-N-ACETYLGLUCOSAMINYLTRANSFERASE-LIKE PROTEIN 1"/>
    <property type="match status" value="1"/>
</dbReference>
<dbReference type="PANTHER" id="PTHR22916">
    <property type="entry name" value="GLYCOSYLTRANSFERASE"/>
    <property type="match status" value="1"/>
</dbReference>
<organism evidence="4 5">
    <name type="scientific">Pseudomonas nitroreducens</name>
    <dbReference type="NCBI Taxonomy" id="46680"/>
    <lineage>
        <taxon>Bacteria</taxon>
        <taxon>Pseudomonadati</taxon>
        <taxon>Pseudomonadota</taxon>
        <taxon>Gammaproteobacteria</taxon>
        <taxon>Pseudomonadales</taxon>
        <taxon>Pseudomonadaceae</taxon>
        <taxon>Pseudomonas</taxon>
    </lineage>
</organism>
<reference evidence="3 6" key="2">
    <citation type="submission" date="2020-11" db="EMBL/GenBank/DDBJ databases">
        <title>Enhanced detection system for hospital associated transmission using whole genome sequencing surveillance.</title>
        <authorList>
            <person name="Harrison L.H."/>
            <person name="Van Tyne D."/>
            <person name="Marsh J.W."/>
            <person name="Griffith M.P."/>
            <person name="Snyder D.J."/>
            <person name="Cooper V.S."/>
            <person name="Mustapha M."/>
        </authorList>
    </citation>
    <scope>NUCLEOTIDE SEQUENCE [LARGE SCALE GENOMIC DNA]</scope>
    <source>
        <strain evidence="3 6">PSA00705</strain>
    </source>
</reference>
<dbReference type="KEGG" id="pnt:G5B91_08920"/>
<keyword evidence="4" id="KW-0808">Transferase</keyword>
<dbReference type="InterPro" id="IPR029044">
    <property type="entry name" value="Nucleotide-diphossugar_trans"/>
</dbReference>
<keyword evidence="6" id="KW-1185">Reference proteome</keyword>
<feature type="domain" description="Glycosyltransferase 2-like" evidence="2">
    <location>
        <begin position="15"/>
        <end position="134"/>
    </location>
</feature>
<dbReference type="CDD" id="cd00761">
    <property type="entry name" value="Glyco_tranf_GTA_type"/>
    <property type="match status" value="1"/>
</dbReference>
<evidence type="ECO:0000256" key="1">
    <source>
        <dbReference type="ARBA" id="ARBA00022519"/>
    </source>
</evidence>
<dbReference type="EMBL" id="JADTFC010000088">
    <property type="protein sequence ID" value="MBG6290827.1"/>
    <property type="molecule type" value="Genomic_DNA"/>
</dbReference>
<evidence type="ECO:0000259" key="2">
    <source>
        <dbReference type="Pfam" id="PF00535"/>
    </source>
</evidence>
<accession>A0A6G6ITR5</accession>
<evidence type="ECO:0000313" key="3">
    <source>
        <dbReference type="EMBL" id="MBG6290827.1"/>
    </source>
</evidence>
<dbReference type="EMBL" id="CP049140">
    <property type="protein sequence ID" value="QIE86384.1"/>
    <property type="molecule type" value="Genomic_DNA"/>
</dbReference>
<protein>
    <submittedName>
        <fullName evidence="4">Glycosyltransferase family 2 protein</fullName>
    </submittedName>
</protein>
<keyword evidence="1" id="KW-0472">Membrane</keyword>
<reference evidence="4 5" key="1">
    <citation type="submission" date="2020-02" db="EMBL/GenBank/DDBJ databases">
        <title>Integrative conjugative elements (ICEs) and plasmids drive adaptation of Pseudomonas nitroreducens strain HBP1 to wastewater environment.</title>
        <authorList>
            <person name="Sentchilo V."/>
            <person name="Carraro N."/>
            <person name="Bertelli C."/>
            <person name="van der Meer J.R."/>
        </authorList>
    </citation>
    <scope>NUCLEOTIDE SEQUENCE [LARGE SCALE GENOMIC DNA]</scope>
    <source>
        <strain evidence="4 5">HBP1</strain>
    </source>
</reference>
<dbReference type="GO" id="GO:0016758">
    <property type="term" value="F:hexosyltransferase activity"/>
    <property type="evidence" value="ECO:0007669"/>
    <property type="project" value="UniProtKB-ARBA"/>
</dbReference>
<dbReference type="Proteomes" id="UP000608450">
    <property type="component" value="Unassembled WGS sequence"/>
</dbReference>
<dbReference type="SUPFAM" id="SSF53448">
    <property type="entry name" value="Nucleotide-diphospho-sugar transferases"/>
    <property type="match status" value="1"/>
</dbReference>
<proteinExistence type="predicted"/>
<dbReference type="Proteomes" id="UP000501063">
    <property type="component" value="Chromosome"/>
</dbReference>
<evidence type="ECO:0000313" key="6">
    <source>
        <dbReference type="Proteomes" id="UP000608450"/>
    </source>
</evidence>
<sequence length="263" mass="29934">MSPSRHSVAVKPAISVITPTWNRESLLPFAYRSFCSQSVESLEWVVIDDSDKPSAFMESLSDSRVVYRHLPSRKTIGEKRNLANEIARGDIIAHFDDDEVYAPNYLAAMLGQMRLHGADFVKLSAFFIYSRVYKKFAYWDLMCKAGLHFCWSGRPVTLHEIPEGSQAFLENHLGFGFSYFYTKRLWAEHPFEPISFNEDGLFATAARNRGAHIALPVDDSGLCLHVLHKNNSSKSFPQFILPDVLVERHFPHFCEALDSASLR</sequence>